<comment type="catalytic activity">
    <reaction evidence="1">
        <text>Release of an N-terminal amino acid, Xaa-|-Yaa- from a peptide, amide or arylamide. Xaa is preferably Ala, but may be most amino acids including Pro (slow action). When a terminal hydrophobic residue is followed by a prolyl residue, the two may be released as an intact Xaa-Pro dipeptide.</text>
        <dbReference type="EC" id="3.4.11.2"/>
    </reaction>
</comment>
<dbReference type="InterPro" id="IPR024601">
    <property type="entry name" value="Peptidase_M1_pepN_C"/>
</dbReference>
<comment type="cofactor">
    <cofactor evidence="2">
        <name>Zn(2+)</name>
        <dbReference type="ChEBI" id="CHEBI:29105"/>
    </cofactor>
</comment>
<dbReference type="Gene3D" id="2.60.40.1730">
    <property type="entry name" value="tricorn interacting facor f3 domain"/>
    <property type="match status" value="1"/>
</dbReference>
<keyword evidence="10" id="KW-0862">Zinc</keyword>
<dbReference type="InterPro" id="IPR038438">
    <property type="entry name" value="PepN_Ig-like_sf"/>
</dbReference>
<gene>
    <name evidence="17" type="primary">pepN</name>
    <name evidence="17" type="ORF">IBL25_16920</name>
</gene>
<dbReference type="InterPro" id="IPR042097">
    <property type="entry name" value="Aminopeptidase_N-like_N_sf"/>
</dbReference>
<sequence>MNAPLDSSAATPAAIHRQDYRPPAFLVESVDLHFSLHPTATRVRAKLALRRQGESRVLELDGEAVTLIEASLDGTRLAAPRLEMLPSGGLRIADAPDSFVLETLVEISPEANTELSGLYLSGGNYFTQCEAEGFRRITFFPDRPDVMARYSVTMEADRATCPVLLSNGNPAGSGELPEGRHWARWEDPHPKPSYLFALVAGDLVAVRDRFTTRSGRDVALAIYVRDGDQDACGHAMASLKASMAWDEAEYGLEYDLDVFNIAAVSDFNMGAMENKGLNIFNTKYILARPETATDADYEGIETVVSHEYFHNWTGNRVTCRDWFQLSLKEGLTVFRDQHFSEFMGSAAVKRLANVRRLRAAQFPEDAGPMAHPVRPDSYVEINNFYTATVYQKGSEVVRMMRELIGAANFRKGMDLYIARHDNQAVTIEDFVRAMQDASGLDLSRFSRWYAQAGTPELRVEDSFDPATGRYVLTLSQTTPPTPGQPEKQPVPIPVAMGLLGPDGAPLPLRLAGENAAEAPEERVLLLEEARQDFVFEGLGEGKPIPSLLRGFSAPVKLSGLPLESLGFLAARDSDPFVRWESGQQYATAEMLRLVAAHRAGEAPALPEGLANIIAAVLDHAESDPAFAAEALALPSEDFVAGQMTVADPEAIHIVRQALRREIGARFAPRLAALHDGLENSGPYRIDGVSIGRRALRNAALSYLAQAPGTDGLPRARAQFAAGANMTDVLAALRVLVDSTDPAREEALAAFHARWRNDPLVLDKWFALQATSSRADTLVAVQALALHPDFDLRNPNRVRALVGAFAAGNPVHFHAASGEGYRFLAEMVIALDPVNSQVAARMVGPLGDWKRQNEQRAGMMRAELQRILARPNLSKGTFEKVSKSLAMD</sequence>
<accession>A0ABR7RA09</accession>
<evidence type="ECO:0000313" key="17">
    <source>
        <dbReference type="EMBL" id="MBC9178630.1"/>
    </source>
</evidence>
<evidence type="ECO:0000256" key="7">
    <source>
        <dbReference type="ARBA" id="ARBA00022670"/>
    </source>
</evidence>
<proteinExistence type="inferred from homology"/>
<dbReference type="CDD" id="cd09600">
    <property type="entry name" value="M1_APN"/>
    <property type="match status" value="1"/>
</dbReference>
<evidence type="ECO:0000256" key="4">
    <source>
        <dbReference type="ARBA" id="ARBA00012564"/>
    </source>
</evidence>
<dbReference type="Gene3D" id="1.10.390.10">
    <property type="entry name" value="Neutral Protease Domain 2"/>
    <property type="match status" value="1"/>
</dbReference>
<evidence type="ECO:0000256" key="3">
    <source>
        <dbReference type="ARBA" id="ARBA00010136"/>
    </source>
</evidence>
<dbReference type="Pfam" id="PF11940">
    <property type="entry name" value="DUF3458"/>
    <property type="match status" value="1"/>
</dbReference>
<keyword evidence="9 17" id="KW-0378">Hydrolase</keyword>
<comment type="caution">
    <text evidence="17">The sequence shown here is derived from an EMBL/GenBank/DDBJ whole genome shotgun (WGS) entry which is preliminary data.</text>
</comment>
<name>A0ABR7RA09_9PROT</name>
<organism evidence="17 18">
    <name type="scientific">Pseudoroseomonas ludipueritiae</name>
    <dbReference type="NCBI Taxonomy" id="198093"/>
    <lineage>
        <taxon>Bacteria</taxon>
        <taxon>Pseudomonadati</taxon>
        <taxon>Pseudomonadota</taxon>
        <taxon>Alphaproteobacteria</taxon>
        <taxon>Acetobacterales</taxon>
        <taxon>Acetobacteraceae</taxon>
        <taxon>Pseudoroseomonas</taxon>
    </lineage>
</organism>
<dbReference type="GO" id="GO:0004177">
    <property type="term" value="F:aminopeptidase activity"/>
    <property type="evidence" value="ECO:0007669"/>
    <property type="project" value="UniProtKB-KW"/>
</dbReference>
<reference evidence="17 18" key="1">
    <citation type="journal article" date="2009" name="Int. J. Syst. Evol. Microbiol.">
        <title>Transfer of Teichococcus ludipueritiae and Muricoccus roseus to the genus Roseomonas, as Roseomonas ludipueritiae comb. nov. and Roseomonas rosea comb. nov., respectively, and emended description of the genus Roseomonas.</title>
        <authorList>
            <person name="Sanchez-Porro C."/>
            <person name="Gallego V."/>
            <person name="Busse H.J."/>
            <person name="Kampfer P."/>
            <person name="Ventosa A."/>
        </authorList>
    </citation>
    <scope>NUCLEOTIDE SEQUENCE [LARGE SCALE GENOMIC DNA]</scope>
    <source>
        <strain evidence="17 18">DSM 14915</strain>
    </source>
</reference>
<dbReference type="Proteomes" id="UP000603940">
    <property type="component" value="Unassembled WGS sequence"/>
</dbReference>
<keyword evidence="8" id="KW-0479">Metal-binding</keyword>
<dbReference type="InterPro" id="IPR001930">
    <property type="entry name" value="Peptidase_M1"/>
</dbReference>
<evidence type="ECO:0000256" key="9">
    <source>
        <dbReference type="ARBA" id="ARBA00022801"/>
    </source>
</evidence>
<keyword evidence="7" id="KW-0645">Protease</keyword>
<evidence type="ECO:0000256" key="12">
    <source>
        <dbReference type="NCBIfam" id="TIGR02414"/>
    </source>
</evidence>
<dbReference type="InterPro" id="IPR045357">
    <property type="entry name" value="Aminopeptidase_N-like_N"/>
</dbReference>
<dbReference type="InterPro" id="IPR035414">
    <property type="entry name" value="Peptidase_M1_pepN_Ig-like"/>
</dbReference>
<evidence type="ECO:0000256" key="5">
    <source>
        <dbReference type="ARBA" id="ARBA00015611"/>
    </source>
</evidence>
<evidence type="ECO:0000259" key="13">
    <source>
        <dbReference type="Pfam" id="PF01433"/>
    </source>
</evidence>
<keyword evidence="18" id="KW-1185">Reference proteome</keyword>
<evidence type="ECO:0000259" key="15">
    <source>
        <dbReference type="Pfam" id="PF17432"/>
    </source>
</evidence>
<dbReference type="Pfam" id="PF17432">
    <property type="entry name" value="DUF3458_C"/>
    <property type="match status" value="1"/>
</dbReference>
<dbReference type="PRINTS" id="PR00756">
    <property type="entry name" value="ALADIPTASE"/>
</dbReference>
<dbReference type="EC" id="3.4.11.2" evidence="4 12"/>
<dbReference type="Pfam" id="PF17900">
    <property type="entry name" value="Peptidase_M1_N"/>
    <property type="match status" value="1"/>
</dbReference>
<dbReference type="Pfam" id="PF01433">
    <property type="entry name" value="Peptidase_M1"/>
    <property type="match status" value="1"/>
</dbReference>
<evidence type="ECO:0000256" key="6">
    <source>
        <dbReference type="ARBA" id="ARBA00022438"/>
    </source>
</evidence>
<feature type="domain" description="Aminopeptidase N-like N-terminal" evidence="16">
    <location>
        <begin position="107"/>
        <end position="195"/>
    </location>
</feature>
<feature type="domain" description="Peptidase M1 alanyl aminopeptidase Ig-like fold" evidence="14">
    <location>
        <begin position="453"/>
        <end position="558"/>
    </location>
</feature>
<comment type="similarity">
    <text evidence="3">Belongs to the peptidase M1 family.</text>
</comment>
<dbReference type="EMBL" id="JACTUZ010000088">
    <property type="protein sequence ID" value="MBC9178630.1"/>
    <property type="molecule type" value="Genomic_DNA"/>
</dbReference>
<keyword evidence="11" id="KW-0482">Metalloprotease</keyword>
<feature type="domain" description="Peptidase M1 alanyl aminopeptidase C-terminal" evidence="15">
    <location>
        <begin position="563"/>
        <end position="885"/>
    </location>
</feature>
<evidence type="ECO:0000256" key="11">
    <source>
        <dbReference type="ARBA" id="ARBA00023049"/>
    </source>
</evidence>
<evidence type="ECO:0000313" key="18">
    <source>
        <dbReference type="Proteomes" id="UP000603940"/>
    </source>
</evidence>
<evidence type="ECO:0000256" key="2">
    <source>
        <dbReference type="ARBA" id="ARBA00001947"/>
    </source>
</evidence>
<evidence type="ECO:0000259" key="16">
    <source>
        <dbReference type="Pfam" id="PF17900"/>
    </source>
</evidence>
<dbReference type="InterPro" id="IPR012779">
    <property type="entry name" value="Peptidase_M1_pepN"/>
</dbReference>
<dbReference type="PANTHER" id="PTHR46322">
    <property type="entry name" value="PUROMYCIN-SENSITIVE AMINOPEPTIDASE"/>
    <property type="match status" value="1"/>
</dbReference>
<protein>
    <recommendedName>
        <fullName evidence="5 12">Aminopeptidase N</fullName>
        <ecNumber evidence="4 12">3.4.11.2</ecNumber>
    </recommendedName>
</protein>
<evidence type="ECO:0000256" key="8">
    <source>
        <dbReference type="ARBA" id="ARBA00022723"/>
    </source>
</evidence>
<evidence type="ECO:0000256" key="1">
    <source>
        <dbReference type="ARBA" id="ARBA00000098"/>
    </source>
</evidence>
<dbReference type="InterPro" id="IPR037144">
    <property type="entry name" value="Peptidase_M1_pepN_C_sf"/>
</dbReference>
<evidence type="ECO:0000259" key="14">
    <source>
        <dbReference type="Pfam" id="PF11940"/>
    </source>
</evidence>
<dbReference type="Gene3D" id="3.30.2010.30">
    <property type="match status" value="1"/>
</dbReference>
<dbReference type="SUPFAM" id="SSF63737">
    <property type="entry name" value="Leukotriene A4 hydrolase N-terminal domain"/>
    <property type="match status" value="1"/>
</dbReference>
<dbReference type="PANTHER" id="PTHR46322:SF1">
    <property type="entry name" value="PUROMYCIN-SENSITIVE AMINOPEPTIDASE"/>
    <property type="match status" value="1"/>
</dbReference>
<dbReference type="Gene3D" id="1.25.50.10">
    <property type="entry name" value="Peptidase M1, alanyl aminopeptidase, C-terminal domain"/>
    <property type="match status" value="1"/>
</dbReference>
<evidence type="ECO:0000256" key="10">
    <source>
        <dbReference type="ARBA" id="ARBA00022833"/>
    </source>
</evidence>
<dbReference type="InterPro" id="IPR027268">
    <property type="entry name" value="Peptidase_M4/M1_CTD_sf"/>
</dbReference>
<dbReference type="Gene3D" id="2.60.40.1840">
    <property type="match status" value="1"/>
</dbReference>
<feature type="domain" description="Peptidase M1 membrane alanine aminopeptidase" evidence="13">
    <location>
        <begin position="235"/>
        <end position="448"/>
    </location>
</feature>
<dbReference type="InterPro" id="IPR014782">
    <property type="entry name" value="Peptidase_M1_dom"/>
</dbReference>
<keyword evidence="6 17" id="KW-0031">Aminopeptidase</keyword>
<dbReference type="NCBIfam" id="TIGR02414">
    <property type="entry name" value="pepN_proteo"/>
    <property type="match status" value="1"/>
</dbReference>
<dbReference type="RefSeq" id="WP_187779718.1">
    <property type="nucleotide sequence ID" value="NZ_JACTUZ010000088.1"/>
</dbReference>
<dbReference type="SUPFAM" id="SSF55486">
    <property type="entry name" value="Metalloproteases ('zincins'), catalytic domain"/>
    <property type="match status" value="1"/>
</dbReference>